<feature type="region of interest" description="Disordered" evidence="1">
    <location>
        <begin position="26"/>
        <end position="48"/>
    </location>
</feature>
<comment type="caution">
    <text evidence="2">The sequence shown here is derived from an EMBL/GenBank/DDBJ whole genome shotgun (WGS) entry which is preliminary data.</text>
</comment>
<keyword evidence="3" id="KW-1185">Reference proteome</keyword>
<reference evidence="2 3" key="1">
    <citation type="submission" date="2021-02" db="EMBL/GenBank/DDBJ databases">
        <title>Plant Genome Project.</title>
        <authorList>
            <person name="Zhang R.-G."/>
        </authorList>
    </citation>
    <scope>NUCLEOTIDE SEQUENCE [LARGE SCALE GENOMIC DNA]</scope>
    <source>
        <tissue evidence="2">Leaves</tissue>
    </source>
</reference>
<name>A0ABQ8I0A9_9ROSI</name>
<dbReference type="Proteomes" id="UP000827721">
    <property type="component" value="Unassembled WGS sequence"/>
</dbReference>
<evidence type="ECO:0000313" key="3">
    <source>
        <dbReference type="Proteomes" id="UP000827721"/>
    </source>
</evidence>
<dbReference type="EMBL" id="JAFEMO010000005">
    <property type="protein sequence ID" value="KAH7570066.1"/>
    <property type="molecule type" value="Genomic_DNA"/>
</dbReference>
<evidence type="ECO:0000256" key="1">
    <source>
        <dbReference type="SAM" id="MobiDB-lite"/>
    </source>
</evidence>
<evidence type="ECO:0000313" key="2">
    <source>
        <dbReference type="EMBL" id="KAH7570066.1"/>
    </source>
</evidence>
<sequence length="155" mass="16864">MAQWESARLEAEARLVRESKIVTTNPSQDQLIGSSTSGQIPNKATAPPARPQCLDVLKAWQGVVSGMFGVARDLESPTSTLSFQENMLAIPTVGFGDNFGAWFQESFRTAENIMEGLSDMLVCESGDHHQQSSSMDGENMTDKPSMMFSAVLKDS</sequence>
<proteinExistence type="predicted"/>
<gene>
    <name evidence="2" type="ORF">JRO89_XS05G0039600</name>
</gene>
<accession>A0ABQ8I0A9</accession>
<organism evidence="2 3">
    <name type="scientific">Xanthoceras sorbifolium</name>
    <dbReference type="NCBI Taxonomy" id="99658"/>
    <lineage>
        <taxon>Eukaryota</taxon>
        <taxon>Viridiplantae</taxon>
        <taxon>Streptophyta</taxon>
        <taxon>Embryophyta</taxon>
        <taxon>Tracheophyta</taxon>
        <taxon>Spermatophyta</taxon>
        <taxon>Magnoliopsida</taxon>
        <taxon>eudicotyledons</taxon>
        <taxon>Gunneridae</taxon>
        <taxon>Pentapetalae</taxon>
        <taxon>rosids</taxon>
        <taxon>malvids</taxon>
        <taxon>Sapindales</taxon>
        <taxon>Sapindaceae</taxon>
        <taxon>Xanthoceroideae</taxon>
        <taxon>Xanthoceras</taxon>
    </lineage>
</organism>
<feature type="compositionally biased region" description="Polar residues" evidence="1">
    <location>
        <begin position="26"/>
        <end position="42"/>
    </location>
</feature>
<protein>
    <submittedName>
        <fullName evidence="2">Uncharacterized protein</fullName>
    </submittedName>
</protein>